<comment type="caution">
    <text evidence="4">The sequence shown here is derived from an EMBL/GenBank/DDBJ whole genome shotgun (WGS) entry which is preliminary data.</text>
</comment>
<keyword evidence="5" id="KW-1185">Reference proteome</keyword>
<gene>
    <name evidence="4" type="ORF">Agub_g3707</name>
</gene>
<name>A0AAD3HJ82_9CHLO</name>
<dbReference type="Proteomes" id="UP001054857">
    <property type="component" value="Unassembled WGS sequence"/>
</dbReference>
<dbReference type="PANTHER" id="PTHR12585:SF69">
    <property type="entry name" value="FI11703P"/>
    <property type="match status" value="1"/>
</dbReference>
<evidence type="ECO:0000313" key="4">
    <source>
        <dbReference type="EMBL" id="GFR42817.1"/>
    </source>
</evidence>
<dbReference type="PANTHER" id="PTHR12585">
    <property type="entry name" value="SCC1 / RAD21 FAMILY MEMBER"/>
    <property type="match status" value="1"/>
</dbReference>
<evidence type="ECO:0000256" key="2">
    <source>
        <dbReference type="ARBA" id="ARBA00023242"/>
    </source>
</evidence>
<evidence type="ECO:0000313" key="5">
    <source>
        <dbReference type="Proteomes" id="UP001054857"/>
    </source>
</evidence>
<protein>
    <recommendedName>
        <fullName evidence="3">Rad21/Rec8-like protein N-terminal domain-containing protein</fullName>
    </recommendedName>
</protein>
<dbReference type="InterPro" id="IPR039781">
    <property type="entry name" value="Rad21/Rec8-like"/>
</dbReference>
<dbReference type="InterPro" id="IPR006910">
    <property type="entry name" value="Rad21_Rec8_N"/>
</dbReference>
<dbReference type="Pfam" id="PF04825">
    <property type="entry name" value="Rad21_Rec8_N"/>
    <property type="match status" value="1"/>
</dbReference>
<dbReference type="GO" id="GO:1990414">
    <property type="term" value="P:replication-born double-strand break repair via sister chromatid exchange"/>
    <property type="evidence" value="ECO:0007669"/>
    <property type="project" value="TreeGrafter"/>
</dbReference>
<dbReference type="GO" id="GO:0007062">
    <property type="term" value="P:sister chromatid cohesion"/>
    <property type="evidence" value="ECO:0007669"/>
    <property type="project" value="InterPro"/>
</dbReference>
<dbReference type="GO" id="GO:0003682">
    <property type="term" value="F:chromatin binding"/>
    <property type="evidence" value="ECO:0007669"/>
    <property type="project" value="TreeGrafter"/>
</dbReference>
<sequence length="173" mass="18184">MFYSTQILARKGPLGLVWMAAHMDRNLKRSQVHETSIPGTVDVLLSPEAPLALRLSGQLLLGVCRIYARKVGYLLQDCQDALVKIRLAFRPDQLAALTKAAAAAAAAGAGGEGAPAAHTLPLDNITLPDGLDELQILAGETFDLRALQPAMALEAVMADLQAQVQAAACSMGA</sequence>
<organism evidence="4 5">
    <name type="scientific">Astrephomene gubernaculifera</name>
    <dbReference type="NCBI Taxonomy" id="47775"/>
    <lineage>
        <taxon>Eukaryota</taxon>
        <taxon>Viridiplantae</taxon>
        <taxon>Chlorophyta</taxon>
        <taxon>core chlorophytes</taxon>
        <taxon>Chlorophyceae</taxon>
        <taxon>CS clade</taxon>
        <taxon>Chlamydomonadales</taxon>
        <taxon>Astrephomenaceae</taxon>
        <taxon>Astrephomene</taxon>
    </lineage>
</organism>
<proteinExistence type="predicted"/>
<dbReference type="EMBL" id="BMAR01000004">
    <property type="protein sequence ID" value="GFR42817.1"/>
    <property type="molecule type" value="Genomic_DNA"/>
</dbReference>
<evidence type="ECO:0000259" key="3">
    <source>
        <dbReference type="Pfam" id="PF04825"/>
    </source>
</evidence>
<keyword evidence="2" id="KW-0539">Nucleus</keyword>
<feature type="non-terminal residue" evidence="4">
    <location>
        <position position="1"/>
    </location>
</feature>
<reference evidence="4 5" key="1">
    <citation type="journal article" date="2021" name="Sci. Rep.">
        <title>Genome sequencing of the multicellular alga Astrephomene provides insights into convergent evolution of germ-soma differentiation.</title>
        <authorList>
            <person name="Yamashita S."/>
            <person name="Yamamoto K."/>
            <person name="Matsuzaki R."/>
            <person name="Suzuki S."/>
            <person name="Yamaguchi H."/>
            <person name="Hirooka S."/>
            <person name="Minakuchi Y."/>
            <person name="Miyagishima S."/>
            <person name="Kawachi M."/>
            <person name="Toyoda A."/>
            <person name="Nozaki H."/>
        </authorList>
    </citation>
    <scope>NUCLEOTIDE SEQUENCE [LARGE SCALE GENOMIC DNA]</scope>
    <source>
        <strain evidence="4 5">NIES-4017</strain>
    </source>
</reference>
<evidence type="ECO:0000256" key="1">
    <source>
        <dbReference type="ARBA" id="ARBA00004123"/>
    </source>
</evidence>
<comment type="subcellular location">
    <subcellularLocation>
        <location evidence="1">Nucleus</location>
    </subcellularLocation>
</comment>
<dbReference type="GO" id="GO:0008278">
    <property type="term" value="C:cohesin complex"/>
    <property type="evidence" value="ECO:0007669"/>
    <property type="project" value="InterPro"/>
</dbReference>
<accession>A0AAD3HJ82</accession>
<feature type="domain" description="Rad21/Rec8-like protein N-terminal" evidence="3">
    <location>
        <begin position="1"/>
        <end position="98"/>
    </location>
</feature>
<dbReference type="AlphaFoldDB" id="A0AAD3HJ82"/>
<dbReference type="GO" id="GO:0005634">
    <property type="term" value="C:nucleus"/>
    <property type="evidence" value="ECO:0007669"/>
    <property type="project" value="UniProtKB-SubCell"/>
</dbReference>